<organism evidence="4 5">
    <name type="scientific">Araneus ventricosus</name>
    <name type="common">Orbweaver spider</name>
    <name type="synonym">Epeira ventricosa</name>
    <dbReference type="NCBI Taxonomy" id="182803"/>
    <lineage>
        <taxon>Eukaryota</taxon>
        <taxon>Metazoa</taxon>
        <taxon>Ecdysozoa</taxon>
        <taxon>Arthropoda</taxon>
        <taxon>Chelicerata</taxon>
        <taxon>Arachnida</taxon>
        <taxon>Araneae</taxon>
        <taxon>Araneomorphae</taxon>
        <taxon>Entelegynae</taxon>
        <taxon>Araneoidea</taxon>
        <taxon>Araneidae</taxon>
        <taxon>Araneus</taxon>
    </lineage>
</organism>
<reference evidence="4 5" key="1">
    <citation type="journal article" date="2019" name="Sci. Rep.">
        <title>Orb-weaving spider Araneus ventricosus genome elucidates the spidroin gene catalogue.</title>
        <authorList>
            <person name="Kono N."/>
            <person name="Nakamura H."/>
            <person name="Ohtoshi R."/>
            <person name="Moran D.A.P."/>
            <person name="Shinohara A."/>
            <person name="Yoshida Y."/>
            <person name="Fujiwara M."/>
            <person name="Mori M."/>
            <person name="Tomita M."/>
            <person name="Arakawa K."/>
        </authorList>
    </citation>
    <scope>NUCLEOTIDE SEQUENCE [LARGE SCALE GENOMIC DNA]</scope>
</reference>
<dbReference type="Pfam" id="PF13855">
    <property type="entry name" value="LRR_8"/>
    <property type="match status" value="2"/>
</dbReference>
<feature type="signal peptide" evidence="3">
    <location>
        <begin position="1"/>
        <end position="21"/>
    </location>
</feature>
<accession>A0A4Y2LDQ2</accession>
<dbReference type="EMBL" id="BGPR01005579">
    <property type="protein sequence ID" value="GBN11477.1"/>
    <property type="molecule type" value="Genomic_DNA"/>
</dbReference>
<evidence type="ECO:0000313" key="5">
    <source>
        <dbReference type="Proteomes" id="UP000499080"/>
    </source>
</evidence>
<dbReference type="PANTHER" id="PTHR24366">
    <property type="entry name" value="IG(IMMUNOGLOBULIN) AND LRR(LEUCINE RICH REPEAT) DOMAINS"/>
    <property type="match status" value="1"/>
</dbReference>
<keyword evidence="1" id="KW-0433">Leucine-rich repeat</keyword>
<keyword evidence="3" id="KW-0732">Signal</keyword>
<dbReference type="SMART" id="SM00369">
    <property type="entry name" value="LRR_TYP"/>
    <property type="match status" value="5"/>
</dbReference>
<dbReference type="InterPro" id="IPR032675">
    <property type="entry name" value="LRR_dom_sf"/>
</dbReference>
<sequence length="323" mass="35997">MCTKTCIYLLLLLGLALPALSDKCPDPNRFPTTCSCEEDNVDEEVDVAILCSSATMNELKDALRLMDSNTKLEVRLEEMDLQSLPSRIFDGWYVVRLDISDCQLDSLAPPGQVALAGLEDKLEVLEITSSFSEDNQPTKIDLGHLRILREVDLAYNIITELSNDWFARGPASLAALSVSNNGIQKIGDRAFATLVNLEQLSIDGNRFGPIKRSMLPRPANQLEDLELDNNAFTSVPDDLFTDMPELKELSIQTNGIAHLQERAFKPIWSQLDVFDARGNPLECDSTMEWMFNARTKATVLGTCEGPLGKRGLELEDFIRKRGQ</sequence>
<dbReference type="Gene3D" id="3.80.10.10">
    <property type="entry name" value="Ribonuclease Inhibitor"/>
    <property type="match status" value="2"/>
</dbReference>
<evidence type="ECO:0000256" key="1">
    <source>
        <dbReference type="ARBA" id="ARBA00022614"/>
    </source>
</evidence>
<evidence type="ECO:0000256" key="2">
    <source>
        <dbReference type="ARBA" id="ARBA00022737"/>
    </source>
</evidence>
<keyword evidence="2" id="KW-0677">Repeat</keyword>
<dbReference type="PANTHER" id="PTHR24366:SF96">
    <property type="entry name" value="LEUCINE RICH REPEAT CONTAINING 53"/>
    <property type="match status" value="1"/>
</dbReference>
<name>A0A4Y2LDQ2_ARAVE</name>
<feature type="chain" id="PRO_5021464653" evidence="3">
    <location>
        <begin position="22"/>
        <end position="323"/>
    </location>
</feature>
<comment type="caution">
    <text evidence="4">The sequence shown here is derived from an EMBL/GenBank/DDBJ whole genome shotgun (WGS) entry which is preliminary data.</text>
</comment>
<dbReference type="AlphaFoldDB" id="A0A4Y2LDQ2"/>
<dbReference type="InterPro" id="IPR001611">
    <property type="entry name" value="Leu-rich_rpt"/>
</dbReference>
<evidence type="ECO:0000313" key="4">
    <source>
        <dbReference type="EMBL" id="GBN11477.1"/>
    </source>
</evidence>
<gene>
    <name evidence="4" type="ORF">AVEN_275434_1</name>
</gene>
<proteinExistence type="predicted"/>
<evidence type="ECO:0000256" key="3">
    <source>
        <dbReference type="SAM" id="SignalP"/>
    </source>
</evidence>
<keyword evidence="5" id="KW-1185">Reference proteome</keyword>
<dbReference type="OrthoDB" id="4691307at2759"/>
<dbReference type="Proteomes" id="UP000499080">
    <property type="component" value="Unassembled WGS sequence"/>
</dbReference>
<dbReference type="SUPFAM" id="SSF52058">
    <property type="entry name" value="L domain-like"/>
    <property type="match status" value="1"/>
</dbReference>
<protein>
    <submittedName>
        <fullName evidence="4">Uncharacterized protein</fullName>
    </submittedName>
</protein>
<dbReference type="InterPro" id="IPR003591">
    <property type="entry name" value="Leu-rich_rpt_typical-subtyp"/>
</dbReference>